<dbReference type="RefSeq" id="XP_041225715.1">
    <property type="nucleotide sequence ID" value="XM_041375121.1"/>
</dbReference>
<comment type="caution">
    <text evidence="1">The sequence shown here is derived from an EMBL/GenBank/DDBJ whole genome shotgun (WGS) entry which is preliminary data.</text>
</comment>
<organism evidence="1 2">
    <name type="scientific">Suillus fuscotomentosus</name>
    <dbReference type="NCBI Taxonomy" id="1912939"/>
    <lineage>
        <taxon>Eukaryota</taxon>
        <taxon>Fungi</taxon>
        <taxon>Dikarya</taxon>
        <taxon>Basidiomycota</taxon>
        <taxon>Agaricomycotina</taxon>
        <taxon>Agaricomycetes</taxon>
        <taxon>Agaricomycetidae</taxon>
        <taxon>Boletales</taxon>
        <taxon>Suillineae</taxon>
        <taxon>Suillaceae</taxon>
        <taxon>Suillus</taxon>
    </lineage>
</organism>
<dbReference type="AlphaFoldDB" id="A0AAD4E810"/>
<evidence type="ECO:0000313" key="1">
    <source>
        <dbReference type="EMBL" id="KAG1900139.1"/>
    </source>
</evidence>
<dbReference type="PANTHER" id="PTHR35871:SF1">
    <property type="entry name" value="CXC1-LIKE CYSTEINE CLUSTER ASSOCIATED WITH KDZ TRANSPOSASES DOMAIN-CONTAINING PROTEIN"/>
    <property type="match status" value="1"/>
</dbReference>
<dbReference type="PANTHER" id="PTHR35871">
    <property type="entry name" value="EXPRESSED PROTEIN"/>
    <property type="match status" value="1"/>
</dbReference>
<dbReference type="EMBL" id="JABBWK010000028">
    <property type="protein sequence ID" value="KAG1900139.1"/>
    <property type="molecule type" value="Genomic_DNA"/>
</dbReference>
<keyword evidence="2" id="KW-1185">Reference proteome</keyword>
<accession>A0AAD4E810</accession>
<dbReference type="Proteomes" id="UP001195769">
    <property type="component" value="Unassembled WGS sequence"/>
</dbReference>
<gene>
    <name evidence="1" type="ORF">F5891DRAFT_952570</name>
</gene>
<evidence type="ECO:0000313" key="2">
    <source>
        <dbReference type="Proteomes" id="UP001195769"/>
    </source>
</evidence>
<proteinExistence type="predicted"/>
<sequence>MVADFVSADYGWLRSRDGNQSARVLFRAGKGRDGYFTNDEILQHAEKAMTILEKDYPEDDHVFVFDNATTHLKRADDALSARNMPKTCKNWGVSAPVRDATGKQTCGGDGKILMQKVCIANGVFNGAPQEFYFPEGHTNTGLFKGMAKILEERGFDVSKKKAQCKDFNCPRGSTSCCCCRILYNQPDFVNVESNLERVCRLKGFKVLFLPKFHCELSFIEQCWGFAIRSRRFMDAYYKGLNGKQAAWAAKQYRGHRVLPSAIMSEFESAHLN</sequence>
<name>A0AAD4E810_9AGAM</name>
<reference evidence="1" key="1">
    <citation type="journal article" date="2020" name="New Phytol.">
        <title>Comparative genomics reveals dynamic genome evolution in host specialist ectomycorrhizal fungi.</title>
        <authorList>
            <person name="Lofgren L.A."/>
            <person name="Nguyen N.H."/>
            <person name="Vilgalys R."/>
            <person name="Ruytinx J."/>
            <person name="Liao H.L."/>
            <person name="Branco S."/>
            <person name="Kuo A."/>
            <person name="LaButti K."/>
            <person name="Lipzen A."/>
            <person name="Andreopoulos W."/>
            <person name="Pangilinan J."/>
            <person name="Riley R."/>
            <person name="Hundley H."/>
            <person name="Na H."/>
            <person name="Barry K."/>
            <person name="Grigoriev I.V."/>
            <person name="Stajich J.E."/>
            <person name="Kennedy P.G."/>
        </authorList>
    </citation>
    <scope>NUCLEOTIDE SEQUENCE</scope>
    <source>
        <strain evidence="1">FC203</strain>
    </source>
</reference>
<protein>
    <submittedName>
        <fullName evidence="1">Uncharacterized protein</fullName>
    </submittedName>
</protein>
<dbReference type="GeneID" id="64669419"/>